<keyword evidence="3" id="KW-1185">Reference proteome</keyword>
<organism evidence="2 3">
    <name type="scientific">Colletotrichum kahawae</name>
    <name type="common">Coffee berry disease fungus</name>
    <dbReference type="NCBI Taxonomy" id="34407"/>
    <lineage>
        <taxon>Eukaryota</taxon>
        <taxon>Fungi</taxon>
        <taxon>Dikarya</taxon>
        <taxon>Ascomycota</taxon>
        <taxon>Pezizomycotina</taxon>
        <taxon>Sordariomycetes</taxon>
        <taxon>Hypocreomycetidae</taxon>
        <taxon>Glomerellales</taxon>
        <taxon>Glomerellaceae</taxon>
        <taxon>Colletotrichum</taxon>
        <taxon>Colletotrichum gloeosporioides species complex</taxon>
    </lineage>
</organism>
<name>A0AAE0CYK6_COLKA</name>
<feature type="compositionally biased region" description="Basic and acidic residues" evidence="1">
    <location>
        <begin position="75"/>
        <end position="130"/>
    </location>
</feature>
<accession>A0AAE0CYK6</accession>
<dbReference type="AlphaFoldDB" id="A0AAE0CYK6"/>
<protein>
    <submittedName>
        <fullName evidence="2">Uncharacterized protein</fullName>
    </submittedName>
</protein>
<dbReference type="Proteomes" id="UP001281614">
    <property type="component" value="Unassembled WGS sequence"/>
</dbReference>
<sequence length="130" mass="14646">MSDPCEELAKMRGSWALNLVCDIWTWSLTRPLIEAIGLVLVPPEDMWIKKSRAPIEIRTVLTRDSGEPTNGGDGHATEKRDGNRYREEPKRKVNEREGRVQKAQRHEEIAKDFGKGMEASTGRDGDTGRG</sequence>
<feature type="region of interest" description="Disordered" evidence="1">
    <location>
        <begin position="60"/>
        <end position="130"/>
    </location>
</feature>
<evidence type="ECO:0000313" key="2">
    <source>
        <dbReference type="EMBL" id="KAK2730500.1"/>
    </source>
</evidence>
<evidence type="ECO:0000256" key="1">
    <source>
        <dbReference type="SAM" id="MobiDB-lite"/>
    </source>
</evidence>
<gene>
    <name evidence="2" type="ORF">CKAH01_02328</name>
</gene>
<proteinExistence type="predicted"/>
<evidence type="ECO:0000313" key="3">
    <source>
        <dbReference type="Proteomes" id="UP001281614"/>
    </source>
</evidence>
<comment type="caution">
    <text evidence="2">The sequence shown here is derived from an EMBL/GenBank/DDBJ whole genome shotgun (WGS) entry which is preliminary data.</text>
</comment>
<dbReference type="EMBL" id="VYYT01000665">
    <property type="protein sequence ID" value="KAK2730500.1"/>
    <property type="molecule type" value="Genomic_DNA"/>
</dbReference>
<reference evidence="2" key="1">
    <citation type="submission" date="2023-02" db="EMBL/GenBank/DDBJ databases">
        <title>Colletotrichum kahawae CIFC_Que2 genome sequencing and assembly.</title>
        <authorList>
            <person name="Baroncelli R."/>
        </authorList>
    </citation>
    <scope>NUCLEOTIDE SEQUENCE</scope>
    <source>
        <strain evidence="2">CIFC_Que2</strain>
    </source>
</reference>